<feature type="non-terminal residue" evidence="2">
    <location>
        <position position="1"/>
    </location>
</feature>
<accession>A0ABN9XM87</accession>
<comment type="caution">
    <text evidence="2">The sequence shown here is derived from an EMBL/GenBank/DDBJ whole genome shotgun (WGS) entry which is preliminary data.</text>
</comment>
<feature type="region of interest" description="Disordered" evidence="1">
    <location>
        <begin position="180"/>
        <end position="203"/>
    </location>
</feature>
<reference evidence="2" key="1">
    <citation type="submission" date="2023-10" db="EMBL/GenBank/DDBJ databases">
        <authorList>
            <person name="Chen Y."/>
            <person name="Shah S."/>
            <person name="Dougan E. K."/>
            <person name="Thang M."/>
            <person name="Chan C."/>
        </authorList>
    </citation>
    <scope>NUCLEOTIDE SEQUENCE [LARGE SCALE GENOMIC DNA]</scope>
</reference>
<organism evidence="2 3">
    <name type="scientific">Prorocentrum cordatum</name>
    <dbReference type="NCBI Taxonomy" id="2364126"/>
    <lineage>
        <taxon>Eukaryota</taxon>
        <taxon>Sar</taxon>
        <taxon>Alveolata</taxon>
        <taxon>Dinophyceae</taxon>
        <taxon>Prorocentrales</taxon>
        <taxon>Prorocentraceae</taxon>
        <taxon>Prorocentrum</taxon>
    </lineage>
</organism>
<keyword evidence="3" id="KW-1185">Reference proteome</keyword>
<dbReference type="Proteomes" id="UP001189429">
    <property type="component" value="Unassembled WGS sequence"/>
</dbReference>
<proteinExistence type="predicted"/>
<evidence type="ECO:0000313" key="2">
    <source>
        <dbReference type="EMBL" id="CAK0899459.1"/>
    </source>
</evidence>
<feature type="region of interest" description="Disordered" evidence="1">
    <location>
        <begin position="804"/>
        <end position="833"/>
    </location>
</feature>
<feature type="region of interest" description="Disordered" evidence="1">
    <location>
        <begin position="415"/>
        <end position="455"/>
    </location>
</feature>
<dbReference type="InterPro" id="IPR029063">
    <property type="entry name" value="SAM-dependent_MTases_sf"/>
</dbReference>
<evidence type="ECO:0000313" key="3">
    <source>
        <dbReference type="Proteomes" id="UP001189429"/>
    </source>
</evidence>
<gene>
    <name evidence="2" type="ORF">PCOR1329_LOCUS76962</name>
</gene>
<feature type="compositionally biased region" description="Low complexity" evidence="1">
    <location>
        <begin position="186"/>
        <end position="203"/>
    </location>
</feature>
<protein>
    <submittedName>
        <fullName evidence="2">Uncharacterized protein</fullName>
    </submittedName>
</protein>
<evidence type="ECO:0000256" key="1">
    <source>
        <dbReference type="SAM" id="MobiDB-lite"/>
    </source>
</evidence>
<sequence>VVDDGDDVEELADVPAPGPRARLAAAAGADQLPVEDGELVSPAVQCQSVWLCQRYSRCGRFARVRLLWSDDSYGDCWSQCAGERGAISLRLLLHISEGPVPLCEAELPPNCTELVHTSEVARLTVEAAAELWLQHRAPAAGAHPFEDLFGELDEETSAPSGVATLRSRLMESKDRFAALRDRDKGATSPAEGAAQAAPAVEAGPKVKRPLAEVLSERAATVARGGPKLLAAPPPSDGGSRGARDRGPTEDAAATAGASRAAQDIASALARLLDGRQGSSEEMGLEGVAGADGSLIPRGLMSRRAHCRRVAIELPARLAAASLARMADFLGAQEGESAVDPQGAIVLRRSTSWCRGAAAVADLLAQRFKALQVALHDGNWSGAKRLEIAPPRDEPTALRGKEEELIRGIQAGELKLDEPTAKLRKPRAKAAPPPRPPAALGDELAEAKGSGGPRAALAGKGGYAGAWADARAATPKKKGESTRGYRARLASVVAELKKKGATAPTAASGGQHHGAGAGGALPPLELGADLAETVAPRANAAGAEAALLESLPLSEVSESMAARRRRSPAEFGRLTRRVDLTVKLARFAQLHPGTLGRLAGQALPFERLRCRLAPVAWAVAADAWTCMSVLGSNHMYCGVAWESPRLGATPTLAQVARWVADPALALKAEADFPDPLPKARVNVGSEFEWEALTMQVDLGIFTVLPAEELVRVRGGGGHAGSTSWASLRIPEGKLFLWSGDDQKGAFFAWRAPRAWHRHTAAGRPLAGSLFGRQEPEVHLASAVIAMGWSLAAAVYRHIHRRLRRLPPPPGAGLPPQAERRKDAPRPVAAAAEEGDSARWQIYTDDFDAPEIVEEVRARRRICSLAEMQVRARASYDRAGVAYSAEKAHCRQLRVERMGVDVDGEPGRLAAPLAKSLEAIALCLASFRLEAVPWRLTMTIFGRFARLFEFRRPLLSVLNEVWRLSSQRGNARFSAAMVGELLTAMLVMTMAATSLRAKIEGMAAVSDASEFGGGARAPMGLRAEVEASLGSAPTLDEQMHLGARLLQLPAEPTEPWTARRVVRLRWPGANDWGDATRVTATVVNELRGAYCDEVDLSAAAAGSPCQDLARLNASGAGLRGAKPGLFYEAPLFLELLKAALGHMLKWFVENVASTTADNWAEISRARAFLACSSVLVPCQRPSLRWMSWGPHVAAPLAVVARGGFREVRAPRGPLCELAWQDEGARWLGAPGLFPTLACCRPLPKLPSAPRGPWQASAAARARWEADSFGYHAALHERNLLLDGAAGSAAPLEAKALSRPLEVQELAHFDWHRPSRDAIGRHESEPGGPDTLALRRSVLHYLARAEKGGTDVRPDCGLPYRPRGRPRSSLEGIARRRRAALSMARPAAKSAHVNVRELQAAAAALRWRARKASRHGSRWPHLFDSRVGAAIVTKGRSSSRRLQPALARWAAVAAAADMHPVVGYVVSEDNPADEPSRRPGALRAQSLFLLRVDAATRHRHSAAVDRLLEHYGVAGGGVEALGQEGEGADALVSEYLEVLWASGAGIAAANNAVAGARFFSPHRRGHGCLALEAGCVDVACLLTVAFEGLLRGGEAFALCRGDVAFRGQCAVLRIASSKASAGRDAAEAVVIRAPIALQLLRLVTDGLDEGDRLSARSPRQLRAALAALQ</sequence>
<feature type="region of interest" description="Disordered" evidence="1">
    <location>
        <begin position="223"/>
        <end position="258"/>
    </location>
</feature>
<dbReference type="EMBL" id="CAUYUJ010020612">
    <property type="protein sequence ID" value="CAK0899459.1"/>
    <property type="molecule type" value="Genomic_DNA"/>
</dbReference>
<dbReference type="Gene3D" id="3.40.50.150">
    <property type="entry name" value="Vaccinia Virus protein VP39"/>
    <property type="match status" value="1"/>
</dbReference>
<feature type="non-terminal residue" evidence="2">
    <location>
        <position position="1666"/>
    </location>
</feature>
<name>A0ABN9XM87_9DINO</name>